<organism evidence="4 6">
    <name type="scientific">Rhizophagus clarus</name>
    <dbReference type="NCBI Taxonomy" id="94130"/>
    <lineage>
        <taxon>Eukaryota</taxon>
        <taxon>Fungi</taxon>
        <taxon>Fungi incertae sedis</taxon>
        <taxon>Mucoromycota</taxon>
        <taxon>Glomeromycotina</taxon>
        <taxon>Glomeromycetes</taxon>
        <taxon>Glomerales</taxon>
        <taxon>Glomeraceae</taxon>
        <taxon>Rhizophagus</taxon>
    </lineage>
</organism>
<dbReference type="Pfam" id="PF00013">
    <property type="entry name" value="KH_1"/>
    <property type="match status" value="1"/>
</dbReference>
<dbReference type="InterPro" id="IPR036612">
    <property type="entry name" value="KH_dom_type_1_sf"/>
</dbReference>
<dbReference type="GO" id="GO:0003723">
    <property type="term" value="F:RNA binding"/>
    <property type="evidence" value="ECO:0007669"/>
    <property type="project" value="UniProtKB-UniRule"/>
</dbReference>
<sequence>METKVQNYIRYSTILTIIEIPENIENGQLIGSNGRNLKSIANKTGTHIHVIDDTNPTQIKIEINKKRIGNKFPVNRIDEAVCQINMLLEDIEIRNQRKETEKEKKDGRISNNGNNRYTISRNHKDNDSKEEKKSVKKYRI</sequence>
<dbReference type="EMBL" id="BLAL01000080">
    <property type="protein sequence ID" value="GES84480.1"/>
    <property type="molecule type" value="Genomic_DNA"/>
</dbReference>
<keyword evidence="1" id="KW-0694">RNA-binding</keyword>
<dbReference type="InterPro" id="IPR004088">
    <property type="entry name" value="KH_dom_type_1"/>
</dbReference>
<feature type="compositionally biased region" description="Basic and acidic residues" evidence="2">
    <location>
        <begin position="122"/>
        <end position="133"/>
    </location>
</feature>
<dbReference type="Proteomes" id="UP000247702">
    <property type="component" value="Unassembled WGS sequence"/>
</dbReference>
<accession>A0A2Z6QP67</accession>
<evidence type="ECO:0000259" key="3">
    <source>
        <dbReference type="Pfam" id="PF00013"/>
    </source>
</evidence>
<reference evidence="5" key="2">
    <citation type="submission" date="2019-10" db="EMBL/GenBank/DDBJ databases">
        <title>Conservation and host-specific expression of non-tandemly repeated heterogenous ribosome RNA gene in arbuscular mycorrhizal fungi.</title>
        <authorList>
            <person name="Maeda T."/>
            <person name="Kobayashi Y."/>
            <person name="Nakagawa T."/>
            <person name="Ezawa T."/>
            <person name="Yamaguchi K."/>
            <person name="Bino T."/>
            <person name="Nishimoto Y."/>
            <person name="Shigenobu S."/>
            <person name="Kawaguchi M."/>
        </authorList>
    </citation>
    <scope>NUCLEOTIDE SEQUENCE</scope>
    <source>
        <strain evidence="5">HR1</strain>
    </source>
</reference>
<feature type="compositionally biased region" description="Basic and acidic residues" evidence="2">
    <location>
        <begin position="96"/>
        <end position="108"/>
    </location>
</feature>
<dbReference type="Gene3D" id="3.30.1370.10">
    <property type="entry name" value="K Homology domain, type 1"/>
    <property type="match status" value="1"/>
</dbReference>
<dbReference type="AlphaFoldDB" id="A0A2Z6QP67"/>
<dbReference type="PROSITE" id="PS50084">
    <property type="entry name" value="KH_TYPE_1"/>
    <property type="match status" value="1"/>
</dbReference>
<feature type="domain" description="K Homology" evidence="3">
    <location>
        <begin position="18"/>
        <end position="61"/>
    </location>
</feature>
<dbReference type="SUPFAM" id="SSF54791">
    <property type="entry name" value="Eukaryotic type KH-domain (KH-domain type I)"/>
    <property type="match status" value="1"/>
</dbReference>
<dbReference type="Proteomes" id="UP000615446">
    <property type="component" value="Unassembled WGS sequence"/>
</dbReference>
<reference evidence="4 6" key="1">
    <citation type="submission" date="2017-11" db="EMBL/GenBank/DDBJ databases">
        <title>The genome of Rhizophagus clarus HR1 reveals common genetic basis of auxotrophy among arbuscular mycorrhizal fungi.</title>
        <authorList>
            <person name="Kobayashi Y."/>
        </authorList>
    </citation>
    <scope>NUCLEOTIDE SEQUENCE [LARGE SCALE GENOMIC DNA]</scope>
    <source>
        <strain evidence="4 6">HR1</strain>
    </source>
</reference>
<evidence type="ECO:0000256" key="2">
    <source>
        <dbReference type="SAM" id="MobiDB-lite"/>
    </source>
</evidence>
<feature type="region of interest" description="Disordered" evidence="2">
    <location>
        <begin position="96"/>
        <end position="140"/>
    </location>
</feature>
<dbReference type="EMBL" id="BEXD01001038">
    <property type="protein sequence ID" value="GBB91897.1"/>
    <property type="molecule type" value="Genomic_DNA"/>
</dbReference>
<keyword evidence="6" id="KW-1185">Reference proteome</keyword>
<dbReference type="OrthoDB" id="752362at2759"/>
<comment type="caution">
    <text evidence="4">The sequence shown here is derived from an EMBL/GenBank/DDBJ whole genome shotgun (WGS) entry which is preliminary data.</text>
</comment>
<protein>
    <recommendedName>
        <fullName evidence="3">K Homology domain-containing protein</fullName>
    </recommendedName>
</protein>
<name>A0A2Z6QP67_9GLOM</name>
<proteinExistence type="predicted"/>
<gene>
    <name evidence="5" type="ORF">RCL2_001159600</name>
    <name evidence="4" type="ORF">RclHR1_19320001</name>
</gene>
<evidence type="ECO:0000313" key="5">
    <source>
        <dbReference type="EMBL" id="GES84480.1"/>
    </source>
</evidence>
<evidence type="ECO:0000256" key="1">
    <source>
        <dbReference type="PROSITE-ProRule" id="PRU00117"/>
    </source>
</evidence>
<evidence type="ECO:0000313" key="6">
    <source>
        <dbReference type="Proteomes" id="UP000247702"/>
    </source>
</evidence>
<feature type="compositionally biased region" description="Polar residues" evidence="2">
    <location>
        <begin position="109"/>
        <end position="120"/>
    </location>
</feature>
<evidence type="ECO:0000313" key="4">
    <source>
        <dbReference type="EMBL" id="GBB91897.1"/>
    </source>
</evidence>